<dbReference type="EMBL" id="JAVDXZ010000001">
    <property type="protein sequence ID" value="MDR7329801.1"/>
    <property type="molecule type" value="Genomic_DNA"/>
</dbReference>
<protein>
    <submittedName>
        <fullName evidence="1">Uncharacterized protein</fullName>
    </submittedName>
</protein>
<keyword evidence="2" id="KW-1185">Reference proteome</keyword>
<comment type="caution">
    <text evidence="1">The sequence shown here is derived from an EMBL/GenBank/DDBJ whole genome shotgun (WGS) entry which is preliminary data.</text>
</comment>
<accession>A0ABU1ZY14</accession>
<name>A0ABU1ZY14_9CORY</name>
<dbReference type="Proteomes" id="UP001180840">
    <property type="component" value="Unassembled WGS sequence"/>
</dbReference>
<evidence type="ECO:0000313" key="2">
    <source>
        <dbReference type="Proteomes" id="UP001180840"/>
    </source>
</evidence>
<proteinExistence type="predicted"/>
<dbReference type="RefSeq" id="WP_290194904.1">
    <property type="nucleotide sequence ID" value="NZ_CP047654.1"/>
</dbReference>
<gene>
    <name evidence="1" type="ORF">J2S39_001477</name>
</gene>
<evidence type="ECO:0000313" key="1">
    <source>
        <dbReference type="EMBL" id="MDR7329801.1"/>
    </source>
</evidence>
<reference evidence="1" key="1">
    <citation type="submission" date="2023-07" db="EMBL/GenBank/DDBJ databases">
        <title>Sequencing the genomes of 1000 actinobacteria strains.</title>
        <authorList>
            <person name="Klenk H.-P."/>
        </authorList>
    </citation>
    <scope>NUCLEOTIDE SEQUENCE</scope>
    <source>
        <strain evidence="1">DSM 107476</strain>
    </source>
</reference>
<sequence length="162" mass="17526">MAVTLTLVSPDPGAPGLRSRISDTRAFLRARGLIPSPTGPYLLAEDGALPVLDGNTLHLEMSWLGEGARGVYATVWDAQPGPHLAELVFDLADVARLLLTPSPAPPHIIACGEHFPDAEVVDESVPPWLEVAVRARTPPELEEILAGGWPAYRITYADRYWT</sequence>
<organism evidence="1 2">
    <name type="scientific">Corynebacterium guangdongense</name>
    <dbReference type="NCBI Taxonomy" id="1783348"/>
    <lineage>
        <taxon>Bacteria</taxon>
        <taxon>Bacillati</taxon>
        <taxon>Actinomycetota</taxon>
        <taxon>Actinomycetes</taxon>
        <taxon>Mycobacteriales</taxon>
        <taxon>Corynebacteriaceae</taxon>
        <taxon>Corynebacterium</taxon>
    </lineage>
</organism>